<accession>A0AA38MIC5</accession>
<sequence>MRLRQLEWYGVRVLPPRRHRRGGVPGESSYVFVYKYGGKLSRKFTRIFPSLHHRLARITIRVSAELECVMPSRELVVRSVMPLTVRASAKPDMSHVFVSKLYRFDLSSQR</sequence>
<evidence type="ECO:0000313" key="1">
    <source>
        <dbReference type="EMBL" id="KAJ3657263.1"/>
    </source>
</evidence>
<gene>
    <name evidence="1" type="ORF">Zmor_016275</name>
</gene>
<dbReference type="AlphaFoldDB" id="A0AA38MIC5"/>
<proteinExistence type="predicted"/>
<name>A0AA38MIC5_9CUCU</name>
<organism evidence="1 2">
    <name type="scientific">Zophobas morio</name>
    <dbReference type="NCBI Taxonomy" id="2755281"/>
    <lineage>
        <taxon>Eukaryota</taxon>
        <taxon>Metazoa</taxon>
        <taxon>Ecdysozoa</taxon>
        <taxon>Arthropoda</taxon>
        <taxon>Hexapoda</taxon>
        <taxon>Insecta</taxon>
        <taxon>Pterygota</taxon>
        <taxon>Neoptera</taxon>
        <taxon>Endopterygota</taxon>
        <taxon>Coleoptera</taxon>
        <taxon>Polyphaga</taxon>
        <taxon>Cucujiformia</taxon>
        <taxon>Tenebrionidae</taxon>
        <taxon>Zophobas</taxon>
    </lineage>
</organism>
<dbReference type="EMBL" id="JALNTZ010000004">
    <property type="protein sequence ID" value="KAJ3657263.1"/>
    <property type="molecule type" value="Genomic_DNA"/>
</dbReference>
<comment type="caution">
    <text evidence="1">The sequence shown here is derived from an EMBL/GenBank/DDBJ whole genome shotgun (WGS) entry which is preliminary data.</text>
</comment>
<keyword evidence="2" id="KW-1185">Reference proteome</keyword>
<reference evidence="1" key="1">
    <citation type="journal article" date="2023" name="G3 (Bethesda)">
        <title>Whole genome assemblies of Zophobas morio and Tenebrio molitor.</title>
        <authorList>
            <person name="Kaur S."/>
            <person name="Stinson S.A."/>
            <person name="diCenzo G.C."/>
        </authorList>
    </citation>
    <scope>NUCLEOTIDE SEQUENCE</scope>
    <source>
        <strain evidence="1">QUZm001</strain>
    </source>
</reference>
<protein>
    <submittedName>
        <fullName evidence="1">Uncharacterized protein</fullName>
    </submittedName>
</protein>
<dbReference type="Proteomes" id="UP001168821">
    <property type="component" value="Unassembled WGS sequence"/>
</dbReference>
<evidence type="ECO:0000313" key="2">
    <source>
        <dbReference type="Proteomes" id="UP001168821"/>
    </source>
</evidence>